<comment type="similarity">
    <text evidence="2 7">Belongs to the FPP/GGPP synthase family.</text>
</comment>
<evidence type="ECO:0000256" key="6">
    <source>
        <dbReference type="ARBA" id="ARBA00023229"/>
    </source>
</evidence>
<dbReference type="InterPro" id="IPR000092">
    <property type="entry name" value="Polyprenyl_synt"/>
</dbReference>
<keyword evidence="3 7" id="KW-0808">Transferase</keyword>
<keyword evidence="5" id="KW-0460">Magnesium</keyword>
<comment type="caution">
    <text evidence="8">The sequence shown here is derived from an EMBL/GenBank/DDBJ whole genome shotgun (WGS) entry which is preliminary data.</text>
</comment>
<evidence type="ECO:0000256" key="7">
    <source>
        <dbReference type="RuleBase" id="RU004466"/>
    </source>
</evidence>
<evidence type="ECO:0000256" key="1">
    <source>
        <dbReference type="ARBA" id="ARBA00001946"/>
    </source>
</evidence>
<dbReference type="InterPro" id="IPR033749">
    <property type="entry name" value="Polyprenyl_synt_CS"/>
</dbReference>
<evidence type="ECO:0000256" key="2">
    <source>
        <dbReference type="ARBA" id="ARBA00006706"/>
    </source>
</evidence>
<evidence type="ECO:0000256" key="3">
    <source>
        <dbReference type="ARBA" id="ARBA00022679"/>
    </source>
</evidence>
<dbReference type="Gene3D" id="1.10.600.10">
    <property type="entry name" value="Farnesyl Diphosphate Synthase"/>
    <property type="match status" value="1"/>
</dbReference>
<comment type="cofactor">
    <cofactor evidence="1">
        <name>Mg(2+)</name>
        <dbReference type="ChEBI" id="CHEBI:18420"/>
    </cofactor>
</comment>
<dbReference type="InterPro" id="IPR008949">
    <property type="entry name" value="Isoprenoid_synthase_dom_sf"/>
</dbReference>
<protein>
    <submittedName>
        <fullName evidence="8">Polyprenyl synthetase family protein</fullName>
    </submittedName>
</protein>
<evidence type="ECO:0000256" key="4">
    <source>
        <dbReference type="ARBA" id="ARBA00022723"/>
    </source>
</evidence>
<evidence type="ECO:0000313" key="9">
    <source>
        <dbReference type="Proteomes" id="UP001500973"/>
    </source>
</evidence>
<gene>
    <name evidence="8" type="ORF">GCM10009601_60130</name>
</gene>
<dbReference type="PANTHER" id="PTHR43281">
    <property type="entry name" value="FARNESYL DIPHOSPHATE SYNTHASE"/>
    <property type="match status" value="1"/>
</dbReference>
<dbReference type="SUPFAM" id="SSF48576">
    <property type="entry name" value="Terpenoid synthases"/>
    <property type="match status" value="1"/>
</dbReference>
<dbReference type="EMBL" id="BAAAIZ010000124">
    <property type="protein sequence ID" value="GAA1434914.1"/>
    <property type="molecule type" value="Genomic_DNA"/>
</dbReference>
<evidence type="ECO:0000313" key="8">
    <source>
        <dbReference type="EMBL" id="GAA1434914.1"/>
    </source>
</evidence>
<organism evidence="8 9">
    <name type="scientific">Streptomyces thermospinosisporus</name>
    <dbReference type="NCBI Taxonomy" id="161482"/>
    <lineage>
        <taxon>Bacteria</taxon>
        <taxon>Bacillati</taxon>
        <taxon>Actinomycetota</taxon>
        <taxon>Actinomycetes</taxon>
        <taxon>Kitasatosporales</taxon>
        <taxon>Streptomycetaceae</taxon>
        <taxon>Streptomyces</taxon>
    </lineage>
</organism>
<dbReference type="SFLD" id="SFLDS00005">
    <property type="entry name" value="Isoprenoid_Synthase_Type_I"/>
    <property type="match status" value="1"/>
</dbReference>
<accession>A0ABN1Z6Z9</accession>
<keyword evidence="4" id="KW-0479">Metal-binding</keyword>
<dbReference type="Pfam" id="PF00348">
    <property type="entry name" value="polyprenyl_synt"/>
    <property type="match status" value="1"/>
</dbReference>
<dbReference type="CDD" id="cd00685">
    <property type="entry name" value="Trans_IPPS_HT"/>
    <property type="match status" value="1"/>
</dbReference>
<evidence type="ECO:0000256" key="5">
    <source>
        <dbReference type="ARBA" id="ARBA00022842"/>
    </source>
</evidence>
<keyword evidence="9" id="KW-1185">Reference proteome</keyword>
<sequence length="427" mass="44625">MRCVGRRPRIGQEYAHPGTALRQNNGVQVTGSERGLPMLRLRTTTADAGGRATVPCTEGADPGRPRSALDAVRHVEALLDEVLDAGMRQAGEVDAVFARDVAGRVGALVRRGGKRLRTAFVWCGWRAAGGTGDASAVLRTGAALELLQACALIHDDLMDGSPLRRGALAVHVDLARMHRAARMTGAPESFGAAAAVLAGDLALTWADDLLTETALESPHGTRLHGEWRAMRGEMVAGQYRDLHAQATGDGGVDEAVSIATLKSALYSVERPLALGAALTAAEPRTLDALRRAGRCAGLAFQFRDDLLGAFGDPAVTGKPADDDLRGRKLTCLLAVGLRLAEASGDQEAAEALAPGAHPRSDADVARMRAALERTGARAVMESRIAELAAGGVEHFARTGAPEAVRREFAALVRRASGVALAGTEGDA</sequence>
<keyword evidence="6" id="KW-0414">Isoprene biosynthesis</keyword>
<dbReference type="Proteomes" id="UP001500973">
    <property type="component" value="Unassembled WGS sequence"/>
</dbReference>
<name>A0ABN1Z6Z9_9ACTN</name>
<proteinExistence type="inferred from homology"/>
<dbReference type="PROSITE" id="PS00723">
    <property type="entry name" value="POLYPRENYL_SYNTHASE_1"/>
    <property type="match status" value="1"/>
</dbReference>
<dbReference type="PANTHER" id="PTHR43281:SF1">
    <property type="entry name" value="FARNESYL DIPHOSPHATE SYNTHASE"/>
    <property type="match status" value="1"/>
</dbReference>
<reference evidence="8 9" key="1">
    <citation type="journal article" date="2019" name="Int. J. Syst. Evol. Microbiol.">
        <title>The Global Catalogue of Microorganisms (GCM) 10K type strain sequencing project: providing services to taxonomists for standard genome sequencing and annotation.</title>
        <authorList>
            <consortium name="The Broad Institute Genomics Platform"/>
            <consortium name="The Broad Institute Genome Sequencing Center for Infectious Disease"/>
            <person name="Wu L."/>
            <person name="Ma J."/>
        </authorList>
    </citation>
    <scope>NUCLEOTIDE SEQUENCE [LARGE SCALE GENOMIC DNA]</scope>
    <source>
        <strain evidence="8 9">JCM 11756</strain>
    </source>
</reference>